<dbReference type="InterPro" id="IPR009061">
    <property type="entry name" value="DNA-bd_dom_put_sf"/>
</dbReference>
<dbReference type="AlphaFoldDB" id="A0A848KCZ4"/>
<protein>
    <submittedName>
        <fullName evidence="2">MerR family transcriptional regulator</fullName>
    </submittedName>
</protein>
<dbReference type="GO" id="GO:0006355">
    <property type="term" value="P:regulation of DNA-templated transcription"/>
    <property type="evidence" value="ECO:0007669"/>
    <property type="project" value="InterPro"/>
</dbReference>
<proteinExistence type="predicted"/>
<evidence type="ECO:0000313" key="2">
    <source>
        <dbReference type="EMBL" id="NMN95428.1"/>
    </source>
</evidence>
<feature type="domain" description="HTH merR-type" evidence="1">
    <location>
        <begin position="19"/>
        <end position="76"/>
    </location>
</feature>
<dbReference type="PROSITE" id="PS50937">
    <property type="entry name" value="HTH_MERR_2"/>
    <property type="match status" value="1"/>
</dbReference>
<reference evidence="2 3" key="1">
    <citation type="submission" date="2019-05" db="EMBL/GenBank/DDBJ databases">
        <authorList>
            <person name="Lee S.D."/>
        </authorList>
    </citation>
    <scope>NUCLEOTIDE SEQUENCE [LARGE SCALE GENOMIC DNA]</scope>
    <source>
        <strain evidence="2 3">YC2-7</strain>
    </source>
</reference>
<dbReference type="Gene3D" id="3.40.50.280">
    <property type="entry name" value="Cobalamin-binding domain"/>
    <property type="match status" value="1"/>
</dbReference>
<dbReference type="SUPFAM" id="SSF46955">
    <property type="entry name" value="Putative DNA-binding domain"/>
    <property type="match status" value="1"/>
</dbReference>
<dbReference type="Gene3D" id="1.10.1660.10">
    <property type="match status" value="1"/>
</dbReference>
<dbReference type="EMBL" id="VCQU01000003">
    <property type="protein sequence ID" value="NMN95428.1"/>
    <property type="molecule type" value="Genomic_DNA"/>
</dbReference>
<dbReference type="Pfam" id="PF13411">
    <property type="entry name" value="MerR_1"/>
    <property type="match status" value="1"/>
</dbReference>
<keyword evidence="3" id="KW-1185">Reference proteome</keyword>
<accession>A0A848KCZ4</accession>
<dbReference type="InterPro" id="IPR036594">
    <property type="entry name" value="Meth_synthase_dom"/>
</dbReference>
<dbReference type="Proteomes" id="UP000535543">
    <property type="component" value="Unassembled WGS sequence"/>
</dbReference>
<reference evidence="2 3" key="2">
    <citation type="submission" date="2020-06" db="EMBL/GenBank/DDBJ databases">
        <title>Antribacter stalactiti gen. nov., sp. nov., a new member of the family Nacardiaceae isolated from a cave.</title>
        <authorList>
            <person name="Kim I.S."/>
        </authorList>
    </citation>
    <scope>NUCLEOTIDE SEQUENCE [LARGE SCALE GENOMIC DNA]</scope>
    <source>
        <strain evidence="2 3">YC2-7</strain>
    </source>
</reference>
<dbReference type="GO" id="GO:0003677">
    <property type="term" value="F:DNA binding"/>
    <property type="evidence" value="ECO:0007669"/>
    <property type="project" value="InterPro"/>
</dbReference>
<comment type="caution">
    <text evidence="2">The sequence shown here is derived from an EMBL/GenBank/DDBJ whole genome shotgun (WGS) entry which is preliminary data.</text>
</comment>
<organism evidence="2 3">
    <name type="scientific">Antrihabitans stalactiti</name>
    <dbReference type="NCBI Taxonomy" id="2584121"/>
    <lineage>
        <taxon>Bacteria</taxon>
        <taxon>Bacillati</taxon>
        <taxon>Actinomycetota</taxon>
        <taxon>Actinomycetes</taxon>
        <taxon>Mycobacteriales</taxon>
        <taxon>Nocardiaceae</taxon>
        <taxon>Antrihabitans</taxon>
    </lineage>
</organism>
<gene>
    <name evidence="2" type="ORF">FGL95_10340</name>
</gene>
<dbReference type="InterPro" id="IPR000551">
    <property type="entry name" value="MerR-type_HTH_dom"/>
</dbReference>
<dbReference type="Gene3D" id="1.10.1240.10">
    <property type="entry name" value="Methionine synthase domain"/>
    <property type="match status" value="1"/>
</dbReference>
<sequence>MREDGDIDTQLVIDQSTPAYTVRAVAERLGVPTPTLRSWTLRYGIGPQRHQRGRHRNYTEADIAILERMVALIRAGASPASAARTAIPQRQPASDDLDRLLAAAFRLDSADLLGILDSNFREHGVVATWDHLCRPAFASVVEQQYDAGGCIDVEHILSWAVTTSLHRLPAPAADRRNAVVLACTSNESHALPLEALRAALAEAHVAASMLGAGVPDDALGDALSRGEGRATAVLWAQGPDTADLSAVQTAIDAQARVFVAGPGWDDVDLPPEVGRIDSLPAAVDLLQQRAS</sequence>
<evidence type="ECO:0000259" key="1">
    <source>
        <dbReference type="PROSITE" id="PS50937"/>
    </source>
</evidence>
<dbReference type="RefSeq" id="WP_169586304.1">
    <property type="nucleotide sequence ID" value="NZ_VCQU01000003.1"/>
</dbReference>
<evidence type="ECO:0000313" key="3">
    <source>
        <dbReference type="Proteomes" id="UP000535543"/>
    </source>
</evidence>
<name>A0A848KCZ4_9NOCA</name>